<protein>
    <submittedName>
        <fullName evidence="2">Uncharacterized protein</fullName>
    </submittedName>
</protein>
<feature type="non-terminal residue" evidence="2">
    <location>
        <position position="1"/>
    </location>
</feature>
<dbReference type="OrthoDB" id="1436830at2759"/>
<evidence type="ECO:0000313" key="3">
    <source>
        <dbReference type="Proteomes" id="UP000257109"/>
    </source>
</evidence>
<keyword evidence="3" id="KW-1185">Reference proteome</keyword>
<dbReference type="Proteomes" id="UP000257109">
    <property type="component" value="Unassembled WGS sequence"/>
</dbReference>
<evidence type="ECO:0000256" key="1">
    <source>
        <dbReference type="SAM" id="MobiDB-lite"/>
    </source>
</evidence>
<organism evidence="2 3">
    <name type="scientific">Mucuna pruriens</name>
    <name type="common">Velvet bean</name>
    <name type="synonym">Dolichos pruriens</name>
    <dbReference type="NCBI Taxonomy" id="157652"/>
    <lineage>
        <taxon>Eukaryota</taxon>
        <taxon>Viridiplantae</taxon>
        <taxon>Streptophyta</taxon>
        <taxon>Embryophyta</taxon>
        <taxon>Tracheophyta</taxon>
        <taxon>Spermatophyta</taxon>
        <taxon>Magnoliopsida</taxon>
        <taxon>eudicotyledons</taxon>
        <taxon>Gunneridae</taxon>
        <taxon>Pentapetalae</taxon>
        <taxon>rosids</taxon>
        <taxon>fabids</taxon>
        <taxon>Fabales</taxon>
        <taxon>Fabaceae</taxon>
        <taxon>Papilionoideae</taxon>
        <taxon>50 kb inversion clade</taxon>
        <taxon>NPAAA clade</taxon>
        <taxon>indigoferoid/millettioid clade</taxon>
        <taxon>Phaseoleae</taxon>
        <taxon>Mucuna</taxon>
    </lineage>
</organism>
<reference evidence="2" key="1">
    <citation type="submission" date="2018-05" db="EMBL/GenBank/DDBJ databases">
        <title>Draft genome of Mucuna pruriens seed.</title>
        <authorList>
            <person name="Nnadi N.E."/>
            <person name="Vos R."/>
            <person name="Hasami M.H."/>
            <person name="Devisetty U.K."/>
            <person name="Aguiy J.C."/>
        </authorList>
    </citation>
    <scope>NUCLEOTIDE SEQUENCE [LARGE SCALE GENOMIC DNA]</scope>
    <source>
        <strain evidence="2">JCA_2017</strain>
    </source>
</reference>
<name>A0A371FII3_MUCPR</name>
<sequence length="83" mass="8972">MGSSNLQFQQNMSVIVEDLKTQVGQLANFSAGSKNHPSQTIPNPRGNVSVVSLRSGRELQVALQQKLRSANTKSKPNVDSQPP</sequence>
<accession>A0A371FII3</accession>
<feature type="region of interest" description="Disordered" evidence="1">
    <location>
        <begin position="61"/>
        <end position="83"/>
    </location>
</feature>
<dbReference type="AlphaFoldDB" id="A0A371FII3"/>
<evidence type="ECO:0000313" key="2">
    <source>
        <dbReference type="EMBL" id="RDX78124.1"/>
    </source>
</evidence>
<proteinExistence type="predicted"/>
<gene>
    <name evidence="2" type="ORF">CR513_41631</name>
</gene>
<comment type="caution">
    <text evidence="2">The sequence shown here is derived from an EMBL/GenBank/DDBJ whole genome shotgun (WGS) entry which is preliminary data.</text>
</comment>
<dbReference type="EMBL" id="QJKJ01008954">
    <property type="protein sequence ID" value="RDX78124.1"/>
    <property type="molecule type" value="Genomic_DNA"/>
</dbReference>
<feature type="compositionally biased region" description="Polar residues" evidence="1">
    <location>
        <begin position="62"/>
        <end position="83"/>
    </location>
</feature>